<feature type="domain" description="Formyl transferase N-terminal" evidence="10">
    <location>
        <begin position="11"/>
        <end position="181"/>
    </location>
</feature>
<dbReference type="InterPro" id="IPR041711">
    <property type="entry name" value="Met-tRNA-FMT_N"/>
</dbReference>
<dbReference type="GO" id="GO:0005829">
    <property type="term" value="C:cytosol"/>
    <property type="evidence" value="ECO:0007669"/>
    <property type="project" value="TreeGrafter"/>
</dbReference>
<evidence type="ECO:0000256" key="4">
    <source>
        <dbReference type="ARBA" id="ARBA00016014"/>
    </source>
</evidence>
<dbReference type="InterPro" id="IPR005794">
    <property type="entry name" value="Fmt"/>
</dbReference>
<sequence length="356" mass="37127">MPETDSAPLRVLVAGTPEVAVPVLEAVADSRHELVGVLTRPDAPRGRRRVLTPSPVAARAEQLGVETVKAARLRGDGSASAVERLREITPDVVLVVAYGALVPADLLRLPRLGWLNLHFSALPAYRGASPVQHAVMSGEESIDAVVFQIEQGLDTGPVFGRVSRPIAPGETAGEILTDLAVAGAPLCTRVLDELADGTAQAAPQVGEPSHAPKLTHLDGLIDPSGEAHRVAAHANGVTPEPGAWGWLATDAPDAEPTRFTLVGAHPVSEDELPDSVRSAATGALEVAAARTWLRTGTGALRLDRVKPAGKKLMPARDWANGRPAGARLLCGDELADRRGATDGAATDGPSEETRRA</sequence>
<dbReference type="EC" id="2.1.2.9" evidence="3 8"/>
<evidence type="ECO:0000256" key="8">
    <source>
        <dbReference type="HAMAP-Rule" id="MF_00182"/>
    </source>
</evidence>
<feature type="domain" description="Formyl transferase C-terminal" evidence="11">
    <location>
        <begin position="213"/>
        <end position="322"/>
    </location>
</feature>
<dbReference type="GO" id="GO:0004479">
    <property type="term" value="F:methionyl-tRNA formyltransferase activity"/>
    <property type="evidence" value="ECO:0007669"/>
    <property type="project" value="UniProtKB-UniRule"/>
</dbReference>
<dbReference type="Pfam" id="PF00551">
    <property type="entry name" value="Formyl_trans_N"/>
    <property type="match status" value="1"/>
</dbReference>
<gene>
    <name evidence="8" type="primary">fmt</name>
    <name evidence="12" type="ORF">HDA30_000661</name>
</gene>
<evidence type="ECO:0000256" key="7">
    <source>
        <dbReference type="ARBA" id="ARBA00048558"/>
    </source>
</evidence>
<comment type="similarity">
    <text evidence="2 8">Belongs to the Fmt family.</text>
</comment>
<dbReference type="InterPro" id="IPR002376">
    <property type="entry name" value="Formyl_transf_N"/>
</dbReference>
<dbReference type="InterPro" id="IPR044135">
    <property type="entry name" value="Met-tRNA-FMT_C"/>
</dbReference>
<dbReference type="SUPFAM" id="SSF50486">
    <property type="entry name" value="FMT C-terminal domain-like"/>
    <property type="match status" value="1"/>
</dbReference>
<dbReference type="EMBL" id="JACHNA010000001">
    <property type="protein sequence ID" value="MBB4735153.1"/>
    <property type="molecule type" value="Genomic_DNA"/>
</dbReference>
<dbReference type="PANTHER" id="PTHR11138">
    <property type="entry name" value="METHIONYL-TRNA FORMYLTRANSFERASE"/>
    <property type="match status" value="1"/>
</dbReference>
<comment type="function">
    <text evidence="1 8">Attaches a formyl group to the free amino group of methionyl-tRNA(fMet). The formyl group appears to play a dual role in the initiator identity of N-formylmethionyl-tRNA by promoting its recognition by IF2 and preventing the misappropriation of this tRNA by the elongation apparatus.</text>
</comment>
<dbReference type="InterPro" id="IPR036477">
    <property type="entry name" value="Formyl_transf_N_sf"/>
</dbReference>
<comment type="catalytic activity">
    <reaction evidence="7 8">
        <text>L-methionyl-tRNA(fMet) + (6R)-10-formyltetrahydrofolate = N-formyl-L-methionyl-tRNA(fMet) + (6S)-5,6,7,8-tetrahydrofolate + H(+)</text>
        <dbReference type="Rhea" id="RHEA:24380"/>
        <dbReference type="Rhea" id="RHEA-COMP:9952"/>
        <dbReference type="Rhea" id="RHEA-COMP:9953"/>
        <dbReference type="ChEBI" id="CHEBI:15378"/>
        <dbReference type="ChEBI" id="CHEBI:57453"/>
        <dbReference type="ChEBI" id="CHEBI:78530"/>
        <dbReference type="ChEBI" id="CHEBI:78844"/>
        <dbReference type="ChEBI" id="CHEBI:195366"/>
        <dbReference type="EC" id="2.1.2.9"/>
    </reaction>
</comment>
<evidence type="ECO:0000256" key="1">
    <source>
        <dbReference type="ARBA" id="ARBA00002606"/>
    </source>
</evidence>
<dbReference type="Pfam" id="PF02911">
    <property type="entry name" value="Formyl_trans_C"/>
    <property type="match status" value="1"/>
</dbReference>
<dbReference type="InterPro" id="IPR037022">
    <property type="entry name" value="Formyl_trans_C_sf"/>
</dbReference>
<evidence type="ECO:0000259" key="11">
    <source>
        <dbReference type="Pfam" id="PF02911"/>
    </source>
</evidence>
<dbReference type="Proteomes" id="UP000540191">
    <property type="component" value="Unassembled WGS sequence"/>
</dbReference>
<keyword evidence="13" id="KW-1185">Reference proteome</keyword>
<evidence type="ECO:0000256" key="9">
    <source>
        <dbReference type="SAM" id="MobiDB-lite"/>
    </source>
</evidence>
<evidence type="ECO:0000256" key="2">
    <source>
        <dbReference type="ARBA" id="ARBA00010699"/>
    </source>
</evidence>
<dbReference type="RefSeq" id="WP_246418690.1">
    <property type="nucleotide sequence ID" value="NZ_JACHNA010000001.1"/>
</dbReference>
<name>A0A7W7M2Y3_9MICC</name>
<evidence type="ECO:0000313" key="13">
    <source>
        <dbReference type="Proteomes" id="UP000540191"/>
    </source>
</evidence>
<dbReference type="InterPro" id="IPR005793">
    <property type="entry name" value="Formyl_trans_C"/>
</dbReference>
<evidence type="ECO:0000313" key="12">
    <source>
        <dbReference type="EMBL" id="MBB4735153.1"/>
    </source>
</evidence>
<comment type="caution">
    <text evidence="12">The sequence shown here is derived from an EMBL/GenBank/DDBJ whole genome shotgun (WGS) entry which is preliminary data.</text>
</comment>
<feature type="binding site" evidence="8">
    <location>
        <begin position="120"/>
        <end position="123"/>
    </location>
    <ligand>
        <name>(6S)-5,6,7,8-tetrahydrofolate</name>
        <dbReference type="ChEBI" id="CHEBI:57453"/>
    </ligand>
</feature>
<evidence type="ECO:0000259" key="10">
    <source>
        <dbReference type="Pfam" id="PF00551"/>
    </source>
</evidence>
<protein>
    <recommendedName>
        <fullName evidence="4 8">Methionyl-tRNA formyltransferase</fullName>
        <ecNumber evidence="3 8">2.1.2.9</ecNumber>
    </recommendedName>
</protein>
<dbReference type="Gene3D" id="3.10.25.10">
    <property type="entry name" value="Formyl transferase, C-terminal domain"/>
    <property type="match status" value="1"/>
</dbReference>
<dbReference type="CDD" id="cd08646">
    <property type="entry name" value="FMT_core_Met-tRNA-FMT_N"/>
    <property type="match status" value="1"/>
</dbReference>
<dbReference type="CDD" id="cd08704">
    <property type="entry name" value="Met_tRNA_FMT_C"/>
    <property type="match status" value="1"/>
</dbReference>
<feature type="region of interest" description="Disordered" evidence="9">
    <location>
        <begin position="333"/>
        <end position="356"/>
    </location>
</feature>
<keyword evidence="5 8" id="KW-0808">Transferase</keyword>
<evidence type="ECO:0000256" key="5">
    <source>
        <dbReference type="ARBA" id="ARBA00022679"/>
    </source>
</evidence>
<reference evidence="12 13" key="1">
    <citation type="submission" date="2020-08" db="EMBL/GenBank/DDBJ databases">
        <title>Sequencing the genomes of 1000 actinobacteria strains.</title>
        <authorList>
            <person name="Klenk H.-P."/>
        </authorList>
    </citation>
    <scope>NUCLEOTIDE SEQUENCE [LARGE SCALE GENOMIC DNA]</scope>
    <source>
        <strain evidence="12 13">DSM 23974</strain>
    </source>
</reference>
<organism evidence="12 13">
    <name type="scientific">Micrococcus cohnii</name>
    <dbReference type="NCBI Taxonomy" id="993416"/>
    <lineage>
        <taxon>Bacteria</taxon>
        <taxon>Bacillati</taxon>
        <taxon>Actinomycetota</taxon>
        <taxon>Actinomycetes</taxon>
        <taxon>Micrococcales</taxon>
        <taxon>Micrococcaceae</taxon>
        <taxon>Micrococcus</taxon>
    </lineage>
</organism>
<dbReference type="HAMAP" id="MF_00182">
    <property type="entry name" value="Formyl_trans"/>
    <property type="match status" value="1"/>
</dbReference>
<evidence type="ECO:0000256" key="3">
    <source>
        <dbReference type="ARBA" id="ARBA00012261"/>
    </source>
</evidence>
<keyword evidence="6 8" id="KW-0648">Protein biosynthesis</keyword>
<dbReference type="PANTHER" id="PTHR11138:SF5">
    <property type="entry name" value="METHIONYL-TRNA FORMYLTRANSFERASE, MITOCHONDRIAL"/>
    <property type="match status" value="1"/>
</dbReference>
<dbReference type="Gene3D" id="3.40.50.170">
    <property type="entry name" value="Formyl transferase, N-terminal domain"/>
    <property type="match status" value="1"/>
</dbReference>
<evidence type="ECO:0000256" key="6">
    <source>
        <dbReference type="ARBA" id="ARBA00022917"/>
    </source>
</evidence>
<accession>A0A7W7M2Y3</accession>
<dbReference type="SUPFAM" id="SSF53328">
    <property type="entry name" value="Formyltransferase"/>
    <property type="match status" value="1"/>
</dbReference>
<dbReference type="InterPro" id="IPR011034">
    <property type="entry name" value="Formyl_transferase-like_C_sf"/>
</dbReference>
<proteinExistence type="inferred from homology"/>
<dbReference type="AlphaFoldDB" id="A0A7W7M2Y3"/>